<evidence type="ECO:0000256" key="1">
    <source>
        <dbReference type="ARBA" id="ARBA00023015"/>
    </source>
</evidence>
<accession>A0ABU0EP27</accession>
<dbReference type="InterPro" id="IPR016032">
    <property type="entry name" value="Sig_transdc_resp-reg_C-effctor"/>
</dbReference>
<dbReference type="EMBL" id="JAUSUT010000001">
    <property type="protein sequence ID" value="MDQ0376552.1"/>
    <property type="molecule type" value="Genomic_DNA"/>
</dbReference>
<sequence length="122" mass="13691">MTSMELNERDVFAAILPAELREDFAFWLRTRAHSMGEMPSDSNVKTYLARPTITAVRDESLTPRELQVLRGIADGKTDRTIGRELYLSADTVKATAARIYRKLGVANRTEAAVAAVRRRLIP</sequence>
<dbReference type="SUPFAM" id="SSF46894">
    <property type="entry name" value="C-terminal effector domain of the bipartite response regulators"/>
    <property type="match status" value="1"/>
</dbReference>
<keyword evidence="6" id="KW-1185">Reference proteome</keyword>
<dbReference type="InterPro" id="IPR036388">
    <property type="entry name" value="WH-like_DNA-bd_sf"/>
</dbReference>
<gene>
    <name evidence="5" type="ORF">FB470_000546</name>
</gene>
<comment type="caution">
    <text evidence="5">The sequence shown here is derived from an EMBL/GenBank/DDBJ whole genome shotgun (WGS) entry which is preliminary data.</text>
</comment>
<organism evidence="5 6">
    <name type="scientific">Amycolatopsis thermophila</name>
    <dbReference type="NCBI Taxonomy" id="206084"/>
    <lineage>
        <taxon>Bacteria</taxon>
        <taxon>Bacillati</taxon>
        <taxon>Actinomycetota</taxon>
        <taxon>Actinomycetes</taxon>
        <taxon>Pseudonocardiales</taxon>
        <taxon>Pseudonocardiaceae</taxon>
        <taxon>Amycolatopsis</taxon>
    </lineage>
</organism>
<protein>
    <submittedName>
        <fullName evidence="5">DNA-binding NarL/FixJ family response regulator</fullName>
    </submittedName>
</protein>
<dbReference type="Proteomes" id="UP001229651">
    <property type="component" value="Unassembled WGS sequence"/>
</dbReference>
<name>A0ABU0EP27_9PSEU</name>
<dbReference type="PANTHER" id="PTHR44688:SF16">
    <property type="entry name" value="DNA-BINDING TRANSCRIPTIONAL ACTIVATOR DEVR_DOSR"/>
    <property type="match status" value="1"/>
</dbReference>
<evidence type="ECO:0000256" key="2">
    <source>
        <dbReference type="ARBA" id="ARBA00023125"/>
    </source>
</evidence>
<dbReference type="PANTHER" id="PTHR44688">
    <property type="entry name" value="DNA-BINDING TRANSCRIPTIONAL ACTIVATOR DEVR_DOSR"/>
    <property type="match status" value="1"/>
</dbReference>
<evidence type="ECO:0000256" key="3">
    <source>
        <dbReference type="ARBA" id="ARBA00023163"/>
    </source>
</evidence>
<dbReference type="Pfam" id="PF00196">
    <property type="entry name" value="GerE"/>
    <property type="match status" value="1"/>
</dbReference>
<feature type="domain" description="HTH luxR-type" evidence="4">
    <location>
        <begin position="54"/>
        <end position="119"/>
    </location>
</feature>
<evidence type="ECO:0000313" key="6">
    <source>
        <dbReference type="Proteomes" id="UP001229651"/>
    </source>
</evidence>
<dbReference type="SMART" id="SM00421">
    <property type="entry name" value="HTH_LUXR"/>
    <property type="match status" value="1"/>
</dbReference>
<proteinExistence type="predicted"/>
<keyword evidence="1" id="KW-0805">Transcription regulation</keyword>
<reference evidence="5 6" key="1">
    <citation type="submission" date="2023-07" db="EMBL/GenBank/DDBJ databases">
        <title>Sequencing the genomes of 1000 actinobacteria strains.</title>
        <authorList>
            <person name="Klenk H.-P."/>
        </authorList>
    </citation>
    <scope>NUCLEOTIDE SEQUENCE [LARGE SCALE GENOMIC DNA]</scope>
    <source>
        <strain evidence="5 6">DSM 45805</strain>
    </source>
</reference>
<dbReference type="GO" id="GO:0003677">
    <property type="term" value="F:DNA binding"/>
    <property type="evidence" value="ECO:0007669"/>
    <property type="project" value="UniProtKB-KW"/>
</dbReference>
<dbReference type="PROSITE" id="PS50043">
    <property type="entry name" value="HTH_LUXR_2"/>
    <property type="match status" value="1"/>
</dbReference>
<keyword evidence="3" id="KW-0804">Transcription</keyword>
<keyword evidence="2 5" id="KW-0238">DNA-binding</keyword>
<dbReference type="PRINTS" id="PR00038">
    <property type="entry name" value="HTHLUXR"/>
</dbReference>
<evidence type="ECO:0000313" key="5">
    <source>
        <dbReference type="EMBL" id="MDQ0376552.1"/>
    </source>
</evidence>
<dbReference type="RefSeq" id="WP_306988458.1">
    <property type="nucleotide sequence ID" value="NZ_JAUSUT010000001.1"/>
</dbReference>
<dbReference type="CDD" id="cd06170">
    <property type="entry name" value="LuxR_C_like"/>
    <property type="match status" value="1"/>
</dbReference>
<evidence type="ECO:0000259" key="4">
    <source>
        <dbReference type="PROSITE" id="PS50043"/>
    </source>
</evidence>
<dbReference type="Gene3D" id="1.10.10.10">
    <property type="entry name" value="Winged helix-like DNA-binding domain superfamily/Winged helix DNA-binding domain"/>
    <property type="match status" value="1"/>
</dbReference>
<dbReference type="InterPro" id="IPR000792">
    <property type="entry name" value="Tscrpt_reg_LuxR_C"/>
</dbReference>